<comment type="cofactor">
    <cofactor evidence="1">
        <name>Mg(2+)</name>
        <dbReference type="ChEBI" id="CHEBI:18420"/>
    </cofactor>
</comment>
<protein>
    <submittedName>
        <fullName evidence="4">NUDIX domain-containing protein</fullName>
    </submittedName>
</protein>
<feature type="domain" description="Nudix hydrolase" evidence="3">
    <location>
        <begin position="38"/>
        <end position="179"/>
    </location>
</feature>
<dbReference type="Pfam" id="PF00293">
    <property type="entry name" value="NUDIX"/>
    <property type="match status" value="1"/>
</dbReference>
<dbReference type="RefSeq" id="WP_331210946.1">
    <property type="nucleotide sequence ID" value="NZ_JAZGQL010000029.1"/>
</dbReference>
<dbReference type="InterPro" id="IPR015797">
    <property type="entry name" value="NUDIX_hydrolase-like_dom_sf"/>
</dbReference>
<gene>
    <name evidence="4" type="ORF">V1634_29205</name>
</gene>
<dbReference type="SUPFAM" id="SSF55811">
    <property type="entry name" value="Nudix"/>
    <property type="match status" value="1"/>
</dbReference>
<keyword evidence="5" id="KW-1185">Reference proteome</keyword>
<keyword evidence="2" id="KW-0378">Hydrolase</keyword>
<organism evidence="4 5">
    <name type="scientific">Plantactinospora veratri</name>
    <dbReference type="NCBI Taxonomy" id="1436122"/>
    <lineage>
        <taxon>Bacteria</taxon>
        <taxon>Bacillati</taxon>
        <taxon>Actinomycetota</taxon>
        <taxon>Actinomycetes</taxon>
        <taxon>Micromonosporales</taxon>
        <taxon>Micromonosporaceae</taxon>
        <taxon>Plantactinospora</taxon>
    </lineage>
</organism>
<dbReference type="PROSITE" id="PS00893">
    <property type="entry name" value="NUDIX_BOX"/>
    <property type="match status" value="1"/>
</dbReference>
<dbReference type="PROSITE" id="PS51462">
    <property type="entry name" value="NUDIX"/>
    <property type="match status" value="1"/>
</dbReference>
<dbReference type="EMBL" id="JAZGQL010000029">
    <property type="protein sequence ID" value="MEE6310924.1"/>
    <property type="molecule type" value="Genomic_DNA"/>
</dbReference>
<dbReference type="Proteomes" id="UP001339911">
    <property type="component" value="Unassembled WGS sequence"/>
</dbReference>
<evidence type="ECO:0000256" key="2">
    <source>
        <dbReference type="ARBA" id="ARBA00022801"/>
    </source>
</evidence>
<dbReference type="PANTHER" id="PTHR43046:SF14">
    <property type="entry name" value="MUTT_NUDIX FAMILY PROTEIN"/>
    <property type="match status" value="1"/>
</dbReference>
<evidence type="ECO:0000259" key="3">
    <source>
        <dbReference type="PROSITE" id="PS51462"/>
    </source>
</evidence>
<sequence>MTPRGYGPDASFCPRCGAPLPGPAPTTCTRCGYQLFVNARPTVGLVILDRAPSVGAAAPEVAELRFLALRRAAEPMIGRWETPGGFCDGWEHPAEAAVREAREELGVSITLGDHLGMYIGSYEFQDEILPVLDNFFLATLDDLRIVLDPAESAELSWFSLVDPPPLAFGTMDTAVREAARRLGA</sequence>
<reference evidence="4 5" key="1">
    <citation type="submission" date="2024-01" db="EMBL/GenBank/DDBJ databases">
        <title>Genome insights into Plantactinospora veratri sp. nov.</title>
        <authorList>
            <person name="Wang L."/>
        </authorList>
    </citation>
    <scope>NUCLEOTIDE SEQUENCE [LARGE SCALE GENOMIC DNA]</scope>
    <source>
        <strain evidence="4 5">NEAU-FHS4</strain>
    </source>
</reference>
<evidence type="ECO:0000313" key="5">
    <source>
        <dbReference type="Proteomes" id="UP001339911"/>
    </source>
</evidence>
<dbReference type="InterPro" id="IPR000086">
    <property type="entry name" value="NUDIX_hydrolase_dom"/>
</dbReference>
<evidence type="ECO:0000313" key="4">
    <source>
        <dbReference type="EMBL" id="MEE6310924.1"/>
    </source>
</evidence>
<dbReference type="InterPro" id="IPR020084">
    <property type="entry name" value="NUDIX_hydrolase_CS"/>
</dbReference>
<dbReference type="Gene3D" id="3.90.79.10">
    <property type="entry name" value="Nucleoside Triphosphate Pyrophosphohydrolase"/>
    <property type="match status" value="1"/>
</dbReference>
<comment type="caution">
    <text evidence="4">The sequence shown here is derived from an EMBL/GenBank/DDBJ whole genome shotgun (WGS) entry which is preliminary data.</text>
</comment>
<accession>A0ABU7SLT0</accession>
<dbReference type="PANTHER" id="PTHR43046">
    <property type="entry name" value="GDP-MANNOSE MANNOSYL HYDROLASE"/>
    <property type="match status" value="1"/>
</dbReference>
<proteinExistence type="predicted"/>
<name>A0ABU7SLT0_9ACTN</name>
<evidence type="ECO:0000256" key="1">
    <source>
        <dbReference type="ARBA" id="ARBA00001946"/>
    </source>
</evidence>